<keyword evidence="8" id="KW-1185">Reference proteome</keyword>
<feature type="transmembrane region" description="Helical" evidence="5">
    <location>
        <begin position="110"/>
        <end position="134"/>
    </location>
</feature>
<evidence type="ECO:0000313" key="8">
    <source>
        <dbReference type="Proteomes" id="UP000651271"/>
    </source>
</evidence>
<keyword evidence="2 5" id="KW-0812">Transmembrane</keyword>
<evidence type="ECO:0000256" key="5">
    <source>
        <dbReference type="SAM" id="Phobius"/>
    </source>
</evidence>
<keyword evidence="4 5" id="KW-0472">Membrane</keyword>
<dbReference type="RefSeq" id="WP_190301868.1">
    <property type="nucleotide sequence ID" value="NZ_JACOIJ010000009.1"/>
</dbReference>
<dbReference type="PANTHER" id="PTHR38480:SF1">
    <property type="entry name" value="SLR0254 PROTEIN"/>
    <property type="match status" value="1"/>
</dbReference>
<evidence type="ECO:0000259" key="6">
    <source>
        <dbReference type="Pfam" id="PF06271"/>
    </source>
</evidence>
<dbReference type="InterPro" id="IPR010432">
    <property type="entry name" value="RDD"/>
</dbReference>
<evidence type="ECO:0000256" key="3">
    <source>
        <dbReference type="ARBA" id="ARBA00022989"/>
    </source>
</evidence>
<evidence type="ECO:0000256" key="2">
    <source>
        <dbReference type="ARBA" id="ARBA00022692"/>
    </source>
</evidence>
<sequence length="242" mass="27717">MNKLLINTPQNVNFEYKLAPVGTRIIAFALDYGVMLLYIFSVVLFLRSTNILDGLDKWALYGIYSLVYLPVFFYTIGCEMLLNGQTLGKRIMKLKVVKIDGTRATFYQYFIRWVANAVDIFLSMGGVGLTSIILSQKGQRLGDIAADTTVISLKETLNLKQTVFEELASEHQIVYPEVYKISDQEINEIKDIYNTGYRRKNYEIIKALAAQVELMIGKKSEELPEKFVAQVIQDHYYSFKDN</sequence>
<name>A0ABR7YDB5_9SPHI</name>
<accession>A0ABR7YDB5</accession>
<keyword evidence="3 5" id="KW-1133">Transmembrane helix</keyword>
<dbReference type="Pfam" id="PF06271">
    <property type="entry name" value="RDD"/>
    <property type="match status" value="1"/>
</dbReference>
<dbReference type="PANTHER" id="PTHR38480">
    <property type="entry name" value="SLR0254 PROTEIN"/>
    <property type="match status" value="1"/>
</dbReference>
<dbReference type="Proteomes" id="UP000651271">
    <property type="component" value="Unassembled WGS sequence"/>
</dbReference>
<feature type="transmembrane region" description="Helical" evidence="5">
    <location>
        <begin position="58"/>
        <end position="77"/>
    </location>
</feature>
<reference evidence="7 8" key="1">
    <citation type="submission" date="2020-08" db="EMBL/GenBank/DDBJ databases">
        <title>Sphingobacterium sp. DN04309 isolated from aquaculture water.</title>
        <authorList>
            <person name="Zhang M."/>
        </authorList>
    </citation>
    <scope>NUCLEOTIDE SEQUENCE [LARGE SCALE GENOMIC DNA]</scope>
    <source>
        <strain evidence="7 8">DN04309</strain>
    </source>
</reference>
<comment type="caution">
    <text evidence="7">The sequence shown here is derived from an EMBL/GenBank/DDBJ whole genome shotgun (WGS) entry which is preliminary data.</text>
</comment>
<organism evidence="7 8">
    <name type="scientific">Sphingobacterium litopenaei</name>
    <dbReference type="NCBI Taxonomy" id="2763500"/>
    <lineage>
        <taxon>Bacteria</taxon>
        <taxon>Pseudomonadati</taxon>
        <taxon>Bacteroidota</taxon>
        <taxon>Sphingobacteriia</taxon>
        <taxon>Sphingobacteriales</taxon>
        <taxon>Sphingobacteriaceae</taxon>
        <taxon>Sphingobacterium</taxon>
    </lineage>
</organism>
<proteinExistence type="predicted"/>
<evidence type="ECO:0000256" key="1">
    <source>
        <dbReference type="ARBA" id="ARBA00004141"/>
    </source>
</evidence>
<feature type="transmembrane region" description="Helical" evidence="5">
    <location>
        <begin position="25"/>
        <end position="46"/>
    </location>
</feature>
<gene>
    <name evidence="7" type="ORF">H8B04_06940</name>
</gene>
<evidence type="ECO:0000313" key="7">
    <source>
        <dbReference type="EMBL" id="MBD1429303.1"/>
    </source>
</evidence>
<feature type="domain" description="RDD" evidence="6">
    <location>
        <begin position="19"/>
        <end position="146"/>
    </location>
</feature>
<protein>
    <submittedName>
        <fullName evidence="7">RDD family protein</fullName>
    </submittedName>
</protein>
<comment type="subcellular location">
    <subcellularLocation>
        <location evidence="1">Membrane</location>
        <topology evidence="1">Multi-pass membrane protein</topology>
    </subcellularLocation>
</comment>
<dbReference type="EMBL" id="JACOIJ010000009">
    <property type="protein sequence ID" value="MBD1429303.1"/>
    <property type="molecule type" value="Genomic_DNA"/>
</dbReference>
<evidence type="ECO:0000256" key="4">
    <source>
        <dbReference type="ARBA" id="ARBA00023136"/>
    </source>
</evidence>